<evidence type="ECO:0000313" key="2">
    <source>
        <dbReference type="EMBL" id="MBA9005775.1"/>
    </source>
</evidence>
<reference evidence="2 3" key="1">
    <citation type="submission" date="2020-08" db="EMBL/GenBank/DDBJ databases">
        <title>Sequencing the genomes of 1000 actinobacteria strains.</title>
        <authorList>
            <person name="Klenk H.-P."/>
        </authorList>
    </citation>
    <scope>NUCLEOTIDE SEQUENCE [LARGE SCALE GENOMIC DNA]</scope>
    <source>
        <strain evidence="2 3">DSM 45823</strain>
    </source>
</reference>
<organism evidence="2 3">
    <name type="scientific">Thermomonospora cellulosilytica</name>
    <dbReference type="NCBI Taxonomy" id="1411118"/>
    <lineage>
        <taxon>Bacteria</taxon>
        <taxon>Bacillati</taxon>
        <taxon>Actinomycetota</taxon>
        <taxon>Actinomycetes</taxon>
        <taxon>Streptosporangiales</taxon>
        <taxon>Thermomonosporaceae</taxon>
        <taxon>Thermomonospora</taxon>
    </lineage>
</organism>
<gene>
    <name evidence="2" type="ORF">HNR21_004657</name>
</gene>
<dbReference type="InterPro" id="IPR015421">
    <property type="entry name" value="PyrdxlP-dep_Trfase_major"/>
</dbReference>
<sequence>MSQRLPIAAAQAEFTTDLTYLNTATYGLPPRRAHQAMLDSETDRYAGRLSVPAADQAVARCRTAFARLLGTDPARVAVASHASYFVALAAASLPAGATVLVADGDFTSLLFPFLARPDLTVRSAPLEHLPDAVTPGLAMVAVSAVQSADGRIAPLEDLITAARAAGARILLDATQAAGWLPLPTDRVDLLVASGYKWLLGPRGTCFLTGTDDALAALPPLAANWYAGEDPWEAIYGAPLRLAHDARRLDLSPAWQCWTGHAPALELLADVGVPAIHDHNVALANRFRAALGLPPGESAIVSLPVPDGTAETLQAHGIITSVRAGRLRCAFHLSTTVADVDHAADVLTHHLTHHLGRRLPAAV</sequence>
<proteinExistence type="predicted"/>
<dbReference type="InterPro" id="IPR000192">
    <property type="entry name" value="Aminotrans_V_dom"/>
</dbReference>
<keyword evidence="3" id="KW-1185">Reference proteome</keyword>
<accession>A0A7W3RAY5</accession>
<dbReference type="InterPro" id="IPR015422">
    <property type="entry name" value="PyrdxlP-dep_Trfase_small"/>
</dbReference>
<dbReference type="InterPro" id="IPR015424">
    <property type="entry name" value="PyrdxlP-dep_Trfase"/>
</dbReference>
<protein>
    <submittedName>
        <fullName evidence="2">Selenocysteine lyase/cysteine desulfurase</fullName>
    </submittedName>
</protein>
<evidence type="ECO:0000259" key="1">
    <source>
        <dbReference type="Pfam" id="PF00266"/>
    </source>
</evidence>
<feature type="domain" description="Aminotransferase class V" evidence="1">
    <location>
        <begin position="54"/>
        <end position="290"/>
    </location>
</feature>
<dbReference type="PANTHER" id="PTHR43586">
    <property type="entry name" value="CYSTEINE DESULFURASE"/>
    <property type="match status" value="1"/>
</dbReference>
<dbReference type="Proteomes" id="UP000539313">
    <property type="component" value="Unassembled WGS sequence"/>
</dbReference>
<dbReference type="SUPFAM" id="SSF53383">
    <property type="entry name" value="PLP-dependent transferases"/>
    <property type="match status" value="1"/>
</dbReference>
<dbReference type="Pfam" id="PF00266">
    <property type="entry name" value="Aminotran_5"/>
    <property type="match status" value="1"/>
</dbReference>
<keyword evidence="2" id="KW-0456">Lyase</keyword>
<name>A0A7W3RAY5_9ACTN</name>
<dbReference type="PANTHER" id="PTHR43586:SF21">
    <property type="entry name" value="PYRIDOXAL PHOSPHATE (PLP)-DEPENDENT ASPARTATE AMINOTRANSFERASE SUPERFAMILY"/>
    <property type="match status" value="1"/>
</dbReference>
<dbReference type="RefSeq" id="WP_182706854.1">
    <property type="nucleotide sequence ID" value="NZ_JACJII010000001.1"/>
</dbReference>
<dbReference type="AlphaFoldDB" id="A0A7W3RAY5"/>
<evidence type="ECO:0000313" key="3">
    <source>
        <dbReference type="Proteomes" id="UP000539313"/>
    </source>
</evidence>
<comment type="caution">
    <text evidence="2">The sequence shown here is derived from an EMBL/GenBank/DDBJ whole genome shotgun (WGS) entry which is preliminary data.</text>
</comment>
<dbReference type="GO" id="GO:0016829">
    <property type="term" value="F:lyase activity"/>
    <property type="evidence" value="ECO:0007669"/>
    <property type="project" value="UniProtKB-KW"/>
</dbReference>
<dbReference type="Gene3D" id="3.40.640.10">
    <property type="entry name" value="Type I PLP-dependent aspartate aminotransferase-like (Major domain)"/>
    <property type="match status" value="1"/>
</dbReference>
<dbReference type="EMBL" id="JACJII010000001">
    <property type="protein sequence ID" value="MBA9005775.1"/>
    <property type="molecule type" value="Genomic_DNA"/>
</dbReference>
<dbReference type="Gene3D" id="3.90.1150.10">
    <property type="entry name" value="Aspartate Aminotransferase, domain 1"/>
    <property type="match status" value="1"/>
</dbReference>